<protein>
    <recommendedName>
        <fullName evidence="3">DUF3238 domain-containing protein</fullName>
    </recommendedName>
</protein>
<dbReference type="EMBL" id="CP016540">
    <property type="protein sequence ID" value="ANU26666.1"/>
    <property type="molecule type" value="Genomic_DNA"/>
</dbReference>
<dbReference type="InterPro" id="IPR013783">
    <property type="entry name" value="Ig-like_fold"/>
</dbReference>
<dbReference type="AlphaFoldDB" id="A0A1B1S0G3"/>
<dbReference type="STRING" id="1302659.I858_006460"/>
<organism evidence="1 2">
    <name type="scientific">Planococcus versutus</name>
    <dbReference type="NCBI Taxonomy" id="1302659"/>
    <lineage>
        <taxon>Bacteria</taxon>
        <taxon>Bacillati</taxon>
        <taxon>Bacillota</taxon>
        <taxon>Bacilli</taxon>
        <taxon>Bacillales</taxon>
        <taxon>Caryophanaceae</taxon>
        <taxon>Planococcus</taxon>
    </lineage>
</organism>
<dbReference type="RefSeq" id="WP_049693503.1">
    <property type="nucleotide sequence ID" value="NZ_CP016540.2"/>
</dbReference>
<dbReference type="Gene3D" id="2.60.40.10">
    <property type="entry name" value="Immunoglobulins"/>
    <property type="match status" value="1"/>
</dbReference>
<dbReference type="Pfam" id="PF11579">
    <property type="entry name" value="DUF3238"/>
    <property type="match status" value="1"/>
</dbReference>
<proteinExistence type="predicted"/>
<keyword evidence="2" id="KW-1185">Reference proteome</keyword>
<dbReference type="OrthoDB" id="2444319at2"/>
<gene>
    <name evidence="1" type="ORF">I858_006460</name>
</gene>
<sequence>MQHAIDIIVVEQSDTLIYFRWSSTEDVCRVKRGDQVVYTGTQNFFKDEGLIEGELYTYTIERLDGSGKWMDKIKMQTGTENRQIDSMNRLAELVITTIVSESRISLAWGKIDDITTFDIYRNSEWIETVEKNQYTDRAVSNEQHFTYWVRGKRPVTKSNENDGKKPFTLNKLFGSLNPSSPPEKAAMEEFWITKKIAPLQSLLNDTEEQVKHPIWHFRYNTFLPDSLLKNPNLLSPFHYFKGDDRKFDPEATQSRTHVKFTVSFQDTLPTLTWDKNVGPTIGYNWRKKFSKADVASDEKINLKKTVTSDSKCSLVLTHSVGNPLTTSPAIDYKLSASFHRNGIYDVISVHDQSPNHEVYLKLDNETEWTELHQSESEGLAFMAGPTANKYWRLSNFC</sequence>
<dbReference type="InterPro" id="IPR021631">
    <property type="entry name" value="DUF3238"/>
</dbReference>
<evidence type="ECO:0008006" key="3">
    <source>
        <dbReference type="Google" id="ProtNLM"/>
    </source>
</evidence>
<name>A0A1B1S0G3_9BACL</name>
<dbReference type="Proteomes" id="UP000053354">
    <property type="component" value="Chromosome"/>
</dbReference>
<accession>A0A1B1S0G3</accession>
<dbReference type="KEGG" id="pll:I858_006460"/>
<reference evidence="1" key="1">
    <citation type="submission" date="2016-10" db="EMBL/GenBank/DDBJ databases">
        <authorList>
            <person name="See-Too W.S."/>
        </authorList>
    </citation>
    <scope>NUCLEOTIDE SEQUENCE</scope>
    <source>
        <strain evidence="1">L10.15</strain>
    </source>
</reference>
<evidence type="ECO:0000313" key="2">
    <source>
        <dbReference type="Proteomes" id="UP000053354"/>
    </source>
</evidence>
<evidence type="ECO:0000313" key="1">
    <source>
        <dbReference type="EMBL" id="ANU26666.1"/>
    </source>
</evidence>